<dbReference type="SUPFAM" id="SSF101898">
    <property type="entry name" value="NHL repeat"/>
    <property type="match status" value="1"/>
</dbReference>
<sequence length="181" mass="19713">MAKYERCSTNAGCACLHIADSISVGICSYLSSITVCSQLVKCDTYNRCYAPNHECIYHPKCLSTPLCFPVSSFNRALCPLIAVIPNIPANAKWTQNGVTIAGGNGWGNANNQLYEPYGLFVDDNQTVFIADYENHRIMQWKEGNTTNGQVAAGANGQGNQLDQLNSPTDVLIDKETDSLII</sequence>
<name>A0A821CGK3_9BILA</name>
<evidence type="ECO:0000313" key="3">
    <source>
        <dbReference type="EMBL" id="CAF4404181.1"/>
    </source>
</evidence>
<dbReference type="InterPro" id="IPR011042">
    <property type="entry name" value="6-blade_b-propeller_TolB-like"/>
</dbReference>
<organism evidence="4 5">
    <name type="scientific">Rotaria socialis</name>
    <dbReference type="NCBI Taxonomy" id="392032"/>
    <lineage>
        <taxon>Eukaryota</taxon>
        <taxon>Metazoa</taxon>
        <taxon>Spiralia</taxon>
        <taxon>Gnathifera</taxon>
        <taxon>Rotifera</taxon>
        <taxon>Eurotatoria</taxon>
        <taxon>Bdelloidea</taxon>
        <taxon>Philodinida</taxon>
        <taxon>Philodinidae</taxon>
        <taxon>Rotaria</taxon>
    </lineage>
</organism>
<protein>
    <recommendedName>
        <fullName evidence="6">NHL repeat protein</fullName>
    </recommendedName>
</protein>
<accession>A0A821CGK3</accession>
<gene>
    <name evidence="2" type="ORF">GRG538_LOCUS16586</name>
    <name evidence="3" type="ORF">HFQ381_LOCUS20309</name>
    <name evidence="1" type="ORF">LUA448_LOCUS24245</name>
    <name evidence="4" type="ORF">QYT958_LOCUS11880</name>
</gene>
<dbReference type="EMBL" id="CAJOBR010001408">
    <property type="protein sequence ID" value="CAF4605966.1"/>
    <property type="molecule type" value="Genomic_DNA"/>
</dbReference>
<evidence type="ECO:0000313" key="4">
    <source>
        <dbReference type="EMBL" id="CAF4605966.1"/>
    </source>
</evidence>
<proteinExistence type="predicted"/>
<evidence type="ECO:0000313" key="2">
    <source>
        <dbReference type="EMBL" id="CAF3484834.1"/>
    </source>
</evidence>
<dbReference type="Proteomes" id="UP000663848">
    <property type="component" value="Unassembled WGS sequence"/>
</dbReference>
<dbReference type="Proteomes" id="UP000663833">
    <property type="component" value="Unassembled WGS sequence"/>
</dbReference>
<dbReference type="AlphaFoldDB" id="A0A821CGK3"/>
<dbReference type="Proteomes" id="UP000663851">
    <property type="component" value="Unassembled WGS sequence"/>
</dbReference>
<evidence type="ECO:0000313" key="5">
    <source>
        <dbReference type="Proteomes" id="UP000663848"/>
    </source>
</evidence>
<dbReference type="EMBL" id="CAJNYT010002650">
    <property type="protein sequence ID" value="CAF3484834.1"/>
    <property type="molecule type" value="Genomic_DNA"/>
</dbReference>
<dbReference type="Gene3D" id="2.120.10.30">
    <property type="entry name" value="TolB, C-terminal domain"/>
    <property type="match status" value="1"/>
</dbReference>
<reference evidence="4" key="1">
    <citation type="submission" date="2021-02" db="EMBL/GenBank/DDBJ databases">
        <authorList>
            <person name="Nowell W R."/>
        </authorList>
    </citation>
    <scope>NUCLEOTIDE SEQUENCE</scope>
</reference>
<comment type="caution">
    <text evidence="4">The sequence shown here is derived from an EMBL/GenBank/DDBJ whole genome shotgun (WGS) entry which is preliminary data.</text>
</comment>
<dbReference type="EMBL" id="CAJOBO010001722">
    <property type="protein sequence ID" value="CAF4404181.1"/>
    <property type="molecule type" value="Genomic_DNA"/>
</dbReference>
<dbReference type="EMBL" id="CAJNYD010003213">
    <property type="protein sequence ID" value="CAF3484629.1"/>
    <property type="molecule type" value="Genomic_DNA"/>
</dbReference>
<dbReference type="Proteomes" id="UP000663872">
    <property type="component" value="Unassembled WGS sequence"/>
</dbReference>
<evidence type="ECO:0000313" key="1">
    <source>
        <dbReference type="EMBL" id="CAF3484629.1"/>
    </source>
</evidence>
<evidence type="ECO:0008006" key="6">
    <source>
        <dbReference type="Google" id="ProtNLM"/>
    </source>
</evidence>